<dbReference type="AlphaFoldDB" id="A0A135S620"/>
<organism evidence="1 2">
    <name type="scientific">Colletotrichum nymphaeae SA-01</name>
    <dbReference type="NCBI Taxonomy" id="1460502"/>
    <lineage>
        <taxon>Eukaryota</taxon>
        <taxon>Fungi</taxon>
        <taxon>Dikarya</taxon>
        <taxon>Ascomycota</taxon>
        <taxon>Pezizomycotina</taxon>
        <taxon>Sordariomycetes</taxon>
        <taxon>Hypocreomycetidae</taxon>
        <taxon>Glomerellales</taxon>
        <taxon>Glomerellaceae</taxon>
        <taxon>Colletotrichum</taxon>
        <taxon>Colletotrichum acutatum species complex</taxon>
    </lineage>
</organism>
<gene>
    <name evidence="1" type="ORF">CNYM01_13189</name>
</gene>
<evidence type="ECO:0000313" key="1">
    <source>
        <dbReference type="EMBL" id="KXH31291.1"/>
    </source>
</evidence>
<evidence type="ECO:0000313" key="2">
    <source>
        <dbReference type="Proteomes" id="UP000070054"/>
    </source>
</evidence>
<dbReference type="EMBL" id="JEMN01001621">
    <property type="protein sequence ID" value="KXH31291.1"/>
    <property type="molecule type" value="Genomic_DNA"/>
</dbReference>
<reference evidence="1 2" key="1">
    <citation type="submission" date="2014-02" db="EMBL/GenBank/DDBJ databases">
        <title>The genome sequence of Colletotrichum nymphaeae SA-01.</title>
        <authorList>
            <person name="Baroncelli R."/>
            <person name="Thon M.R."/>
        </authorList>
    </citation>
    <scope>NUCLEOTIDE SEQUENCE [LARGE SCALE GENOMIC DNA]</scope>
    <source>
        <strain evidence="1 2">SA-01</strain>
    </source>
</reference>
<protein>
    <submittedName>
        <fullName evidence="1">Uncharacterized protein</fullName>
    </submittedName>
</protein>
<dbReference type="Proteomes" id="UP000070054">
    <property type="component" value="Unassembled WGS sequence"/>
</dbReference>
<name>A0A135S620_9PEZI</name>
<proteinExistence type="predicted"/>
<comment type="caution">
    <text evidence="1">The sequence shown here is derived from an EMBL/GenBank/DDBJ whole genome shotgun (WGS) entry which is preliminary data.</text>
</comment>
<keyword evidence="2" id="KW-1185">Reference proteome</keyword>
<accession>A0A135S620</accession>
<sequence>MKLSVYLAIVAATSSLDNAQCNANNCARAVTGSRLRPATQAVRRTDCSSYQRTTIIRYEQTASLNVTSPATFDITLH</sequence>